<evidence type="ECO:0000256" key="1">
    <source>
        <dbReference type="SAM" id="MobiDB-lite"/>
    </source>
</evidence>
<dbReference type="EMBL" id="PDLM01000007">
    <property type="protein sequence ID" value="RDW73113.1"/>
    <property type="molecule type" value="Genomic_DNA"/>
</dbReference>
<comment type="caution">
    <text evidence="3">The sequence shown here is derived from an EMBL/GenBank/DDBJ whole genome shotgun (WGS) entry which is preliminary data.</text>
</comment>
<protein>
    <recommendedName>
        <fullName evidence="2">DUF7721 domain-containing protein</fullName>
    </recommendedName>
</protein>
<keyword evidence="4" id="KW-1185">Reference proteome</keyword>
<dbReference type="Pfam" id="PF24845">
    <property type="entry name" value="DUF7721"/>
    <property type="match status" value="1"/>
</dbReference>
<dbReference type="InterPro" id="IPR056138">
    <property type="entry name" value="DUF7721"/>
</dbReference>
<evidence type="ECO:0000313" key="4">
    <source>
        <dbReference type="Proteomes" id="UP000256645"/>
    </source>
</evidence>
<feature type="compositionally biased region" description="Basic and acidic residues" evidence="1">
    <location>
        <begin position="1"/>
        <end position="22"/>
    </location>
</feature>
<gene>
    <name evidence="3" type="ORF">BP6252_07020</name>
</gene>
<evidence type="ECO:0000313" key="3">
    <source>
        <dbReference type="EMBL" id="RDW73113.1"/>
    </source>
</evidence>
<accession>A0A3D8RGB8</accession>
<reference evidence="3 4" key="1">
    <citation type="journal article" date="2018" name="IMA Fungus">
        <title>IMA Genome-F 9: Draft genome sequence of Annulohypoxylon stygium, Aspergillus mulundensis, Berkeleyomyces basicola (syn. Thielaviopsis basicola), Ceratocystis smalleyi, two Cercospora beticola strains, Coleophoma cylindrospora, Fusarium fracticaudum, Phialophora cf. hyalina, and Morchella septimelata.</title>
        <authorList>
            <person name="Wingfield B.D."/>
            <person name="Bills G.F."/>
            <person name="Dong Y."/>
            <person name="Huang W."/>
            <person name="Nel W.J."/>
            <person name="Swalarsk-Parry B.S."/>
            <person name="Vaghefi N."/>
            <person name="Wilken P.M."/>
            <person name="An Z."/>
            <person name="de Beer Z.W."/>
            <person name="De Vos L."/>
            <person name="Chen L."/>
            <person name="Duong T.A."/>
            <person name="Gao Y."/>
            <person name="Hammerbacher A."/>
            <person name="Kikkert J.R."/>
            <person name="Li Y."/>
            <person name="Li H."/>
            <person name="Li K."/>
            <person name="Li Q."/>
            <person name="Liu X."/>
            <person name="Ma X."/>
            <person name="Naidoo K."/>
            <person name="Pethybridge S.J."/>
            <person name="Sun J."/>
            <person name="Steenkamp E.T."/>
            <person name="van der Nest M.A."/>
            <person name="van Wyk S."/>
            <person name="Wingfield M.J."/>
            <person name="Xiong C."/>
            <person name="Yue Q."/>
            <person name="Zhang X."/>
        </authorList>
    </citation>
    <scope>NUCLEOTIDE SEQUENCE [LARGE SCALE GENOMIC DNA]</scope>
    <source>
        <strain evidence="3 4">BP6252</strain>
    </source>
</reference>
<name>A0A3D8RGB8_9HELO</name>
<dbReference type="Proteomes" id="UP000256645">
    <property type="component" value="Unassembled WGS sequence"/>
</dbReference>
<dbReference type="AlphaFoldDB" id="A0A3D8RGB8"/>
<evidence type="ECO:0000259" key="2">
    <source>
        <dbReference type="Pfam" id="PF24845"/>
    </source>
</evidence>
<dbReference type="OrthoDB" id="2290255at2759"/>
<dbReference type="PANTHER" id="PTHR39477:SF1">
    <property type="entry name" value="BETA-FLANKING PROTEIN"/>
    <property type="match status" value="1"/>
</dbReference>
<feature type="region of interest" description="Disordered" evidence="1">
    <location>
        <begin position="1"/>
        <end position="94"/>
    </location>
</feature>
<organism evidence="3 4">
    <name type="scientific">Coleophoma cylindrospora</name>
    <dbReference type="NCBI Taxonomy" id="1849047"/>
    <lineage>
        <taxon>Eukaryota</taxon>
        <taxon>Fungi</taxon>
        <taxon>Dikarya</taxon>
        <taxon>Ascomycota</taxon>
        <taxon>Pezizomycotina</taxon>
        <taxon>Leotiomycetes</taxon>
        <taxon>Helotiales</taxon>
        <taxon>Dermateaceae</taxon>
        <taxon>Coleophoma</taxon>
    </lineage>
</organism>
<dbReference type="PANTHER" id="PTHR39477">
    <property type="entry name" value="CHROMOSOME 8, WHOLE GENOME SHOTGUN SEQUENCE"/>
    <property type="match status" value="1"/>
</dbReference>
<feature type="domain" description="DUF7721" evidence="2">
    <location>
        <begin position="75"/>
        <end position="159"/>
    </location>
</feature>
<sequence length="233" mass="23828">MSGRDYDDNRGGYGGDRQEDYGSGRGGYGGGNEGYGGGNERHGGGNEGYGGGRQEHRPQQNYGGGGGYAGGDDDDLSGAQHHAEQHAGNEGDRNIFSNVLGMLGQNKQNIGQGHVNEEEAVQSHQQFFGGGGGYSQPAESSSMGQAAAMQALKMFTGGQSGNSAGGNSQNAFIGMAMGEASKLFEQQSAQGNVASGASKESAIQQAGEMALKMYMKSQGGNAGGLMSLASKFM</sequence>
<proteinExistence type="predicted"/>
<feature type="compositionally biased region" description="Gly residues" evidence="1">
    <location>
        <begin position="23"/>
        <end position="38"/>
    </location>
</feature>
<feature type="compositionally biased region" description="Basic and acidic residues" evidence="1">
    <location>
        <begin position="81"/>
        <end position="93"/>
    </location>
</feature>